<dbReference type="InterPro" id="IPR024983">
    <property type="entry name" value="CHAT_dom"/>
</dbReference>
<organism evidence="2 3">
    <name type="scientific">Aureobasidium melanogenum</name>
    <name type="common">Aureobasidium pullulans var. melanogenum</name>
    <dbReference type="NCBI Taxonomy" id="46634"/>
    <lineage>
        <taxon>Eukaryota</taxon>
        <taxon>Fungi</taxon>
        <taxon>Dikarya</taxon>
        <taxon>Ascomycota</taxon>
        <taxon>Pezizomycotina</taxon>
        <taxon>Dothideomycetes</taxon>
        <taxon>Dothideomycetidae</taxon>
        <taxon>Dothideales</taxon>
        <taxon>Saccotheciaceae</taxon>
        <taxon>Aureobasidium</taxon>
    </lineage>
</organism>
<reference evidence="2" key="2">
    <citation type="submission" date="2021-08" db="EMBL/GenBank/DDBJ databases">
        <authorList>
            <person name="Gostincar C."/>
            <person name="Sun X."/>
            <person name="Song Z."/>
            <person name="Gunde-Cimerman N."/>
        </authorList>
    </citation>
    <scope>NUCLEOTIDE SEQUENCE</scope>
    <source>
        <strain evidence="2">EXF-9298</strain>
    </source>
</reference>
<reference evidence="2" key="1">
    <citation type="journal article" date="2021" name="J Fungi (Basel)">
        <title>Virulence traits and population genomics of the black yeast Aureobasidium melanogenum.</title>
        <authorList>
            <person name="Cernosa A."/>
            <person name="Sun X."/>
            <person name="Gostincar C."/>
            <person name="Fang C."/>
            <person name="Gunde-Cimerman N."/>
            <person name="Song Z."/>
        </authorList>
    </citation>
    <scope>NUCLEOTIDE SEQUENCE</scope>
    <source>
        <strain evidence="2">EXF-9298</strain>
    </source>
</reference>
<protein>
    <recommendedName>
        <fullName evidence="1">CHAT domain-containing protein</fullName>
    </recommendedName>
</protein>
<evidence type="ECO:0000313" key="2">
    <source>
        <dbReference type="EMBL" id="KAG9984081.1"/>
    </source>
</evidence>
<dbReference type="Proteomes" id="UP000729357">
    <property type="component" value="Unassembled WGS sequence"/>
</dbReference>
<keyword evidence="3" id="KW-1185">Reference proteome</keyword>
<dbReference type="AlphaFoldDB" id="A0A9P8JY27"/>
<name>A0A9P8JY27_AURME</name>
<comment type="caution">
    <text evidence="2">The sequence shown here is derived from an EMBL/GenBank/DDBJ whole genome shotgun (WGS) entry which is preliminary data.</text>
</comment>
<feature type="non-terminal residue" evidence="2">
    <location>
        <position position="1031"/>
    </location>
</feature>
<sequence>MDATIEACRTELEQFSLHDPQRRVALKKLIILQMESFNSNRSSDLVDSSIACCKEYLDILPAHDPELKTVPFDLAEMLYLRARLYQDSAEKLAALHQFIEKAQGVVGSSLDNSVVANVLRIRLGMTCFSIWELDATKEDYLDRGLELIKESLPWPAPGDMRLKAHVQYSKYLMMRYRRKRDFSDIDIAVKNMQEILYHSVLDHVKVWLLCLLCQLLLFRYEAQPAVNDLRAVVDHSDRGLKLASDLGDQESTQSLSEYRESALDFLRTRNGTTSAPQATTTDDSMERYERMIKIRSTQVQTEACGDVLIACHDDLSRLFYSKFCISKASSDLSSAMDHSLEALNLASESYPSLADLRVWRARLLACAKSLESSDAGKAKDYLSQACLYLTQAAAQVSVPTIERIRHYNLASIYASELEDLQTTANCLEEAVLLLGKIPRSLSVEDHEFVLRKFSGLSSRAAYVALRGGRKCAHEALALLEAGRGVLSRMLLGLQKDLSELAQHDIELYKEIISVRSLIRTETRVVLPQDMMSAEQLEILQSFNGSKAPITHDGRAIPGLPSHIVGTRRLSSSAPGDDHNCQDNQNGKLVITITEDTPDRGTLEQYDPALAHSLKTDHAARLASLEQKAQDILGSTIPGEKASFSYFSGLASQGPLVSFNVTRATSDVFLVTDKFVRALHLPNLKYEELESYLNILIGPERATTKRNGTKVADRNKLLSELLEWLWDSALKPVLMSLGMMLEQPCEDVRLLPRIWWVGGGKMSFCPFHAAGRAWGKSLENMASHAVSSYATSFEALDASRKRSMEAKVSFSEDMLLVMMPKTTSKEDLDVEEERKILDKTAKEAKGDLKMLVSPSERQVMNALRKCQIAHFACHGISDAKFPSKSCLILGDDAQGNPERMSVTKLASTNFGKPLLIYLSACLTADSAASDLADEALHVASAFNLAGFPHVVSTLWEAENRYAGIVAKQFYTYLLASIKEGHASHAEEDLSGQIARALHCATRDVREGTVLIRKPKIPGRDVLAWAPFLHLGC</sequence>
<dbReference type="EMBL" id="JAHFXS010000532">
    <property type="protein sequence ID" value="KAG9984081.1"/>
    <property type="molecule type" value="Genomic_DNA"/>
</dbReference>
<gene>
    <name evidence="2" type="ORF">KCU98_g5658</name>
</gene>
<evidence type="ECO:0000259" key="1">
    <source>
        <dbReference type="Pfam" id="PF12770"/>
    </source>
</evidence>
<proteinExistence type="predicted"/>
<accession>A0A9P8JY27</accession>
<feature type="domain" description="CHAT" evidence="1">
    <location>
        <begin position="719"/>
        <end position="1030"/>
    </location>
</feature>
<evidence type="ECO:0000313" key="3">
    <source>
        <dbReference type="Proteomes" id="UP000729357"/>
    </source>
</evidence>
<dbReference type="Pfam" id="PF12770">
    <property type="entry name" value="CHAT"/>
    <property type="match status" value="1"/>
</dbReference>